<name>A0A410DPB0_9CLOT</name>
<keyword evidence="3" id="KW-1133">Transmembrane helix</keyword>
<gene>
    <name evidence="4" type="ORF">C1I91_03965</name>
</gene>
<keyword evidence="3" id="KW-0472">Membrane</keyword>
<feature type="transmembrane region" description="Helical" evidence="3">
    <location>
        <begin position="174"/>
        <end position="196"/>
    </location>
</feature>
<reference evidence="4 5" key="1">
    <citation type="submission" date="2018-01" db="EMBL/GenBank/DDBJ databases">
        <title>Genome Sequencing and Assembly of Anaerobacter polyendosporus strain CT4.</title>
        <authorList>
            <person name="Tachaapaikoon C."/>
            <person name="Sutheeworapong S."/>
            <person name="Jenjaroenpun P."/>
            <person name="Wongsurawat T."/>
            <person name="Nookeaw I."/>
            <person name="Cheawchanlertfa P."/>
            <person name="Kosugi A."/>
            <person name="Cheevadhanarak S."/>
            <person name="Ratanakhanokchai K."/>
        </authorList>
    </citation>
    <scope>NUCLEOTIDE SEQUENCE [LARGE SCALE GENOMIC DNA]</scope>
    <source>
        <strain evidence="4 5">CT4</strain>
    </source>
</reference>
<dbReference type="OrthoDB" id="1938848at2"/>
<evidence type="ECO:0000313" key="5">
    <source>
        <dbReference type="Proteomes" id="UP000286268"/>
    </source>
</evidence>
<evidence type="ECO:0000256" key="2">
    <source>
        <dbReference type="SAM" id="MobiDB-lite"/>
    </source>
</evidence>
<keyword evidence="5" id="KW-1185">Reference proteome</keyword>
<sequence>MKDWKKRYDKAIHLFQNGEIDKALAICEVLISENLKNTSALNLKGLLLYIKGDLKAAESTWKINKDFNNDSISKSYLKDIEKDWSRAILYEDALKDIKGMYINEAEKKLKICSESDFNKLNVNNAIAFCFIKRGEYENAKSCVDIVRGIDKNNKVALDNLKVIKEFSEEHKPEINYKLVIGIAVICVVSLVSYLFYKPVTRYVSKVTTNYLASKQQKDKSSIPISDKNNLSTNKNTTDTSKNKNTADTNNNQNTTKQNNTDKQQNNTKVEEKKFPVDEVKAAIDAKDFNKLYTIITSFDRAKLGVNDVVTYNSGEDMLKNSGVQSFYDTGSKYFNSKDFVKAKVEFEKAVTFSKDNYLDQHVIYRLATTTENLGDYEKALGYYDQYINNYYGGNYTDQVLYKLATINSNTDKAKAKQYAQKIQKDYSKSIYYNTTIKAILNSQ</sequence>
<feature type="compositionally biased region" description="Low complexity" evidence="2">
    <location>
        <begin position="225"/>
        <end position="267"/>
    </location>
</feature>
<dbReference type="InterPro" id="IPR011990">
    <property type="entry name" value="TPR-like_helical_dom_sf"/>
</dbReference>
<evidence type="ECO:0000313" key="4">
    <source>
        <dbReference type="EMBL" id="QAA30886.1"/>
    </source>
</evidence>
<dbReference type="PROSITE" id="PS50005">
    <property type="entry name" value="TPR"/>
    <property type="match status" value="1"/>
</dbReference>
<dbReference type="KEGG" id="cmah:C1I91_03965"/>
<organism evidence="4 5">
    <name type="scientific">Clostridium manihotivorum</name>
    <dbReference type="NCBI Taxonomy" id="2320868"/>
    <lineage>
        <taxon>Bacteria</taxon>
        <taxon>Bacillati</taxon>
        <taxon>Bacillota</taxon>
        <taxon>Clostridia</taxon>
        <taxon>Eubacteriales</taxon>
        <taxon>Clostridiaceae</taxon>
        <taxon>Clostridium</taxon>
    </lineage>
</organism>
<dbReference type="Gene3D" id="1.25.40.10">
    <property type="entry name" value="Tetratricopeptide repeat domain"/>
    <property type="match status" value="2"/>
</dbReference>
<evidence type="ECO:0000256" key="1">
    <source>
        <dbReference type="PROSITE-ProRule" id="PRU00339"/>
    </source>
</evidence>
<protein>
    <submittedName>
        <fullName evidence="4">Uncharacterized protein</fullName>
    </submittedName>
</protein>
<feature type="repeat" description="TPR" evidence="1">
    <location>
        <begin position="323"/>
        <end position="356"/>
    </location>
</feature>
<dbReference type="Proteomes" id="UP000286268">
    <property type="component" value="Chromosome"/>
</dbReference>
<dbReference type="AlphaFoldDB" id="A0A410DPB0"/>
<accession>A0A410DPB0</accession>
<dbReference type="RefSeq" id="WP_128211333.1">
    <property type="nucleotide sequence ID" value="NZ_CP025746.1"/>
</dbReference>
<feature type="region of interest" description="Disordered" evidence="2">
    <location>
        <begin position="217"/>
        <end position="271"/>
    </location>
</feature>
<dbReference type="EMBL" id="CP025746">
    <property type="protein sequence ID" value="QAA30886.1"/>
    <property type="molecule type" value="Genomic_DNA"/>
</dbReference>
<evidence type="ECO:0000256" key="3">
    <source>
        <dbReference type="SAM" id="Phobius"/>
    </source>
</evidence>
<keyword evidence="1" id="KW-0802">TPR repeat</keyword>
<dbReference type="SUPFAM" id="SSF48452">
    <property type="entry name" value="TPR-like"/>
    <property type="match status" value="2"/>
</dbReference>
<keyword evidence="3" id="KW-0812">Transmembrane</keyword>
<dbReference type="Pfam" id="PF13174">
    <property type="entry name" value="TPR_6"/>
    <property type="match status" value="2"/>
</dbReference>
<proteinExistence type="predicted"/>
<dbReference type="InterPro" id="IPR019734">
    <property type="entry name" value="TPR_rpt"/>
</dbReference>